<dbReference type="InterPro" id="IPR024370">
    <property type="entry name" value="PBP_domain"/>
</dbReference>
<dbReference type="InterPro" id="IPR050811">
    <property type="entry name" value="Phosphate_ABC_transporter"/>
</dbReference>
<dbReference type="SUPFAM" id="SSF53850">
    <property type="entry name" value="Periplasmic binding protein-like II"/>
    <property type="match status" value="1"/>
</dbReference>
<dbReference type="PANTHER" id="PTHR30570:SF1">
    <property type="entry name" value="PHOSPHATE-BINDING PROTEIN PSTS"/>
    <property type="match status" value="1"/>
</dbReference>
<dbReference type="AlphaFoldDB" id="A0A8J6XKA0"/>
<comment type="caution">
    <text evidence="4">The sequence shown here is derived from an EMBL/GenBank/DDBJ whole genome shotgun (WGS) entry which is preliminary data.</text>
</comment>
<evidence type="ECO:0000256" key="1">
    <source>
        <dbReference type="ARBA" id="ARBA00022729"/>
    </source>
</evidence>
<proteinExistence type="predicted"/>
<name>A0A8J6XKA0_9CYAN</name>
<gene>
    <name evidence="4" type="ORF">ICL16_38160</name>
</gene>
<evidence type="ECO:0000259" key="3">
    <source>
        <dbReference type="Pfam" id="PF12849"/>
    </source>
</evidence>
<keyword evidence="2" id="KW-0472">Membrane</keyword>
<dbReference type="EMBL" id="JACXAE010000117">
    <property type="protein sequence ID" value="MBD2777714.1"/>
    <property type="molecule type" value="Genomic_DNA"/>
</dbReference>
<feature type="domain" description="PBP" evidence="3">
    <location>
        <begin position="70"/>
        <end position="328"/>
    </location>
</feature>
<dbReference type="RefSeq" id="WP_190836782.1">
    <property type="nucleotide sequence ID" value="NZ_CAWPPI010000117.1"/>
</dbReference>
<protein>
    <submittedName>
        <fullName evidence="4">Substrate-binding domain-containing protein</fullName>
    </submittedName>
</protein>
<keyword evidence="1" id="KW-0732">Signal</keyword>
<dbReference type="Gene3D" id="3.40.190.10">
    <property type="entry name" value="Periplasmic binding protein-like II"/>
    <property type="match status" value="2"/>
</dbReference>
<dbReference type="Proteomes" id="UP000629098">
    <property type="component" value="Unassembled WGS sequence"/>
</dbReference>
<keyword evidence="2" id="KW-0812">Transmembrane</keyword>
<keyword evidence="2" id="KW-1133">Transmembrane helix</keyword>
<keyword evidence="5" id="KW-1185">Reference proteome</keyword>
<dbReference type="Pfam" id="PF12849">
    <property type="entry name" value="PBP_like_2"/>
    <property type="match status" value="1"/>
</dbReference>
<organism evidence="4 5">
    <name type="scientific">Iningainema tapete BLCC-T55</name>
    <dbReference type="NCBI Taxonomy" id="2748662"/>
    <lineage>
        <taxon>Bacteria</taxon>
        <taxon>Bacillati</taxon>
        <taxon>Cyanobacteriota</taxon>
        <taxon>Cyanophyceae</taxon>
        <taxon>Nostocales</taxon>
        <taxon>Scytonemataceae</taxon>
        <taxon>Iningainema tapete</taxon>
    </lineage>
</organism>
<reference evidence="4" key="1">
    <citation type="submission" date="2020-09" db="EMBL/GenBank/DDBJ databases">
        <title>Iningainema tapete sp. nov. (Scytonemataceae, Cyanobacteria) from greenhouses in central Florida (USA) produces two types of nodularin with biosynthetic potential for microcystin-LR and anabaenopeptins.</title>
        <authorList>
            <person name="Berthold D.E."/>
            <person name="Lefler F.W."/>
            <person name="Huang I.-S."/>
            <person name="Abdulla H."/>
            <person name="Zimba P.V."/>
            <person name="Laughinghouse H.D. IV."/>
        </authorList>
    </citation>
    <scope>NUCLEOTIDE SEQUENCE</scope>
    <source>
        <strain evidence="4">BLCCT55</strain>
    </source>
</reference>
<dbReference type="PANTHER" id="PTHR30570">
    <property type="entry name" value="PERIPLASMIC PHOSPHATE BINDING COMPONENT OF PHOSPHATE ABC TRANSPORTER"/>
    <property type="match status" value="1"/>
</dbReference>
<accession>A0A8J6XKA0</accession>
<feature type="transmembrane region" description="Helical" evidence="2">
    <location>
        <begin position="7"/>
        <end position="29"/>
    </location>
</feature>
<sequence>MSQKNETAVLVLALLITVGLVGGVAWWLASKSGINLGFLSNNQTQLQGQSNSDNFTSVANVPSGLFSYGGSTTWAPIRKEVDSAMQTALPQFQLRYTDPTTGAPGSGTGIKMLLNNQLAFAQSSRSVKPEEYQQAQQQSFTLKEIPVAIDGIAVAVNPNLNIPGLTLSQLKEIYTGKITNWQQVGGPNLTIVPFSRRLEEGGTIEFFVENVLEKEKFGANVQFIPTTTQALGQVAKNRSGIYYASAPEVVGQCTVKPIPLGRKPEQLISPYQQPFVPLSDCPQKRNQLNTATFQSGEYPITRRLFVIVKQNGQIDEKAGEAYANLLLTNQGQDLIAKAGFVRIR</sequence>
<evidence type="ECO:0000256" key="2">
    <source>
        <dbReference type="SAM" id="Phobius"/>
    </source>
</evidence>
<evidence type="ECO:0000313" key="4">
    <source>
        <dbReference type="EMBL" id="MBD2777714.1"/>
    </source>
</evidence>
<evidence type="ECO:0000313" key="5">
    <source>
        <dbReference type="Proteomes" id="UP000629098"/>
    </source>
</evidence>